<proteinExistence type="predicted"/>
<organism evidence="2 3">
    <name type="scientific">Amniculicola lignicola CBS 123094</name>
    <dbReference type="NCBI Taxonomy" id="1392246"/>
    <lineage>
        <taxon>Eukaryota</taxon>
        <taxon>Fungi</taxon>
        <taxon>Dikarya</taxon>
        <taxon>Ascomycota</taxon>
        <taxon>Pezizomycotina</taxon>
        <taxon>Dothideomycetes</taxon>
        <taxon>Pleosporomycetidae</taxon>
        <taxon>Pleosporales</taxon>
        <taxon>Amniculicolaceae</taxon>
        <taxon>Amniculicola</taxon>
    </lineage>
</organism>
<gene>
    <name evidence="2" type="ORF">P154DRAFT_524203</name>
</gene>
<protein>
    <submittedName>
        <fullName evidence="2">Uncharacterized protein</fullName>
    </submittedName>
</protein>
<evidence type="ECO:0000256" key="1">
    <source>
        <dbReference type="SAM" id="MobiDB-lite"/>
    </source>
</evidence>
<feature type="compositionally biased region" description="Basic and acidic residues" evidence="1">
    <location>
        <begin position="624"/>
        <end position="668"/>
    </location>
</feature>
<evidence type="ECO:0000313" key="3">
    <source>
        <dbReference type="Proteomes" id="UP000799779"/>
    </source>
</evidence>
<feature type="region of interest" description="Disordered" evidence="1">
    <location>
        <begin position="420"/>
        <end position="442"/>
    </location>
</feature>
<keyword evidence="3" id="KW-1185">Reference proteome</keyword>
<reference evidence="2" key="1">
    <citation type="journal article" date="2020" name="Stud. Mycol.">
        <title>101 Dothideomycetes genomes: a test case for predicting lifestyles and emergence of pathogens.</title>
        <authorList>
            <person name="Haridas S."/>
            <person name="Albert R."/>
            <person name="Binder M."/>
            <person name="Bloem J."/>
            <person name="Labutti K."/>
            <person name="Salamov A."/>
            <person name="Andreopoulos B."/>
            <person name="Baker S."/>
            <person name="Barry K."/>
            <person name="Bills G."/>
            <person name="Bluhm B."/>
            <person name="Cannon C."/>
            <person name="Castanera R."/>
            <person name="Culley D."/>
            <person name="Daum C."/>
            <person name="Ezra D."/>
            <person name="Gonzalez J."/>
            <person name="Henrissat B."/>
            <person name="Kuo A."/>
            <person name="Liang C."/>
            <person name="Lipzen A."/>
            <person name="Lutzoni F."/>
            <person name="Magnuson J."/>
            <person name="Mondo S."/>
            <person name="Nolan M."/>
            <person name="Ohm R."/>
            <person name="Pangilinan J."/>
            <person name="Park H.-J."/>
            <person name="Ramirez L."/>
            <person name="Alfaro M."/>
            <person name="Sun H."/>
            <person name="Tritt A."/>
            <person name="Yoshinaga Y."/>
            <person name="Zwiers L.-H."/>
            <person name="Turgeon B."/>
            <person name="Goodwin S."/>
            <person name="Spatafora J."/>
            <person name="Crous P."/>
            <person name="Grigoriev I."/>
        </authorList>
    </citation>
    <scope>NUCLEOTIDE SEQUENCE</scope>
    <source>
        <strain evidence="2">CBS 123094</strain>
    </source>
</reference>
<name>A0A6A5W8P7_9PLEO</name>
<feature type="region of interest" description="Disordered" evidence="1">
    <location>
        <begin position="44"/>
        <end position="129"/>
    </location>
</feature>
<evidence type="ECO:0000313" key="2">
    <source>
        <dbReference type="EMBL" id="KAF1998293.1"/>
    </source>
</evidence>
<dbReference type="Proteomes" id="UP000799779">
    <property type="component" value="Unassembled WGS sequence"/>
</dbReference>
<feature type="compositionally biased region" description="Low complexity" evidence="1">
    <location>
        <begin position="72"/>
        <end position="83"/>
    </location>
</feature>
<feature type="region of interest" description="Disordered" evidence="1">
    <location>
        <begin position="546"/>
        <end position="571"/>
    </location>
</feature>
<feature type="region of interest" description="Disordered" evidence="1">
    <location>
        <begin position="455"/>
        <end position="506"/>
    </location>
</feature>
<feature type="region of interest" description="Disordered" evidence="1">
    <location>
        <begin position="588"/>
        <end position="668"/>
    </location>
</feature>
<sequence>MIAADAAAKHGFDYSPPRPSPSPANNGSFFGKMPLSMLSSVIRRQPSSALTTPVDAPPSLADAPETPNPHKASMPAPSTTAPTLSPPTSRPVSASSTATASEKPKKRAPRAKTTYNLAQPPPTAGPRHKLGIRPKVLLQLHQVIPSRRPKPVYEVIPFSLLAPRSTRRLARTFHPTGKLGPNDLLIVKAEAYGQKDDEDKSDDERWGARDVIGVICPGKKDDKDACTKTEILLEDGTCWETACLPNGGYEFNSRDDHGLMLKSRWVPKTAHSRRVSAMSSTSLNSPTWPADDRKFNFSTISANSRRHPVIATLTRTNIDVLDSYSMPSATSPPTPGYAPSLATPLATPSSILESGSFFDKAEDRTAVTTDDALRTFIVVSGIWVAFSEGWSPAYNLSRQACPYPLTTTSSFRPAAPVRTLSMSHVDSPRSSSPASTIDENRRTLPKLLRSSTAMLRSASATSASSPTSASTKTSPVSSPIKTRSRRSNSTGNADFHPTRIGSARKRFGFAPEELSLAETEEERQSKRSIEILRIKELASTPTILPVKILEPSPEMTRSGSPSPKAPLSPKDKERLLKVQSAYNPITTAGLWDSGVSEGSGLKSRPTSMVVVNEKKEKAKRKQEKSKSKDGKKEKETDGRRKSDRFKDFFKSMVKRGDKREKVDSPHLG</sequence>
<dbReference type="EMBL" id="ML977605">
    <property type="protein sequence ID" value="KAF1998293.1"/>
    <property type="molecule type" value="Genomic_DNA"/>
</dbReference>
<accession>A0A6A5W8P7</accession>
<feature type="compositionally biased region" description="Polar residues" evidence="1">
    <location>
        <begin position="420"/>
        <end position="437"/>
    </location>
</feature>
<feature type="region of interest" description="Disordered" evidence="1">
    <location>
        <begin position="1"/>
        <end position="32"/>
    </location>
</feature>
<dbReference type="OrthoDB" id="5404323at2759"/>
<feature type="compositionally biased region" description="Low complexity" evidence="1">
    <location>
        <begin position="455"/>
        <end position="479"/>
    </location>
</feature>
<dbReference type="AlphaFoldDB" id="A0A6A5W8P7"/>